<dbReference type="NCBIfam" id="NF008774">
    <property type="entry name" value="PRK11815.1"/>
    <property type="match status" value="1"/>
</dbReference>
<evidence type="ECO:0000256" key="8">
    <source>
        <dbReference type="ARBA" id="ARBA00023002"/>
    </source>
</evidence>
<reference evidence="11 12" key="1">
    <citation type="journal article" date="2020" name="Microorganisms">
        <title>Osmotic Adaptation and Compatible Solute Biosynthesis of Phototrophic Bacteria as Revealed from Genome Analyses.</title>
        <authorList>
            <person name="Imhoff J.F."/>
            <person name="Rahn T."/>
            <person name="Kunzel S."/>
            <person name="Keller A."/>
            <person name="Neulinger S.C."/>
        </authorList>
    </citation>
    <scope>NUCLEOTIDE SEQUENCE [LARGE SCALE GENOMIC DNA]</scope>
    <source>
        <strain evidence="11 12">DSM 15116</strain>
    </source>
</reference>
<evidence type="ECO:0000256" key="9">
    <source>
        <dbReference type="PIRNR" id="PIRNR006621"/>
    </source>
</evidence>
<keyword evidence="12" id="KW-1185">Reference proteome</keyword>
<feature type="domain" description="DUS-like FMN-binding" evidence="10">
    <location>
        <begin position="1"/>
        <end position="294"/>
    </location>
</feature>
<evidence type="ECO:0000256" key="6">
    <source>
        <dbReference type="ARBA" id="ARBA00022857"/>
    </source>
</evidence>
<dbReference type="PROSITE" id="PS01136">
    <property type="entry name" value="UPF0034"/>
    <property type="match status" value="1"/>
</dbReference>
<keyword evidence="3 9" id="KW-0285">Flavoprotein</keyword>
<dbReference type="InterPro" id="IPR013785">
    <property type="entry name" value="Aldolase_TIM"/>
</dbReference>
<protein>
    <recommendedName>
        <fullName evidence="9">tRNA-dihydrouridine synthase</fullName>
        <ecNumber evidence="9">1.3.1.-</ecNumber>
    </recommendedName>
</protein>
<dbReference type="PANTHER" id="PTHR42907">
    <property type="entry name" value="FMN-LINKED OXIDOREDUCTASES SUPERFAMILY PROTEIN"/>
    <property type="match status" value="1"/>
</dbReference>
<evidence type="ECO:0000256" key="4">
    <source>
        <dbReference type="ARBA" id="ARBA00022643"/>
    </source>
</evidence>
<dbReference type="InterPro" id="IPR035587">
    <property type="entry name" value="DUS-like_FMN-bd"/>
</dbReference>
<dbReference type="PIRSF" id="PIRSF006621">
    <property type="entry name" value="Dus"/>
    <property type="match status" value="1"/>
</dbReference>
<dbReference type="EMBL" id="NRSH01000023">
    <property type="protein sequence ID" value="MBK1726088.1"/>
    <property type="molecule type" value="Genomic_DNA"/>
</dbReference>
<dbReference type="Pfam" id="PF01207">
    <property type="entry name" value="Dus"/>
    <property type="match status" value="1"/>
</dbReference>
<dbReference type="SUPFAM" id="SSF51395">
    <property type="entry name" value="FMN-linked oxidoreductases"/>
    <property type="match status" value="1"/>
</dbReference>
<evidence type="ECO:0000256" key="1">
    <source>
        <dbReference type="ARBA" id="ARBA00001917"/>
    </source>
</evidence>
<keyword evidence="4 9" id="KW-0288">FMN</keyword>
<evidence type="ECO:0000256" key="2">
    <source>
        <dbReference type="ARBA" id="ARBA00022555"/>
    </source>
</evidence>
<sequence length="311" mass="33833">MLDWTFSSARYFLRLLAPNVRLYTEMVPATALWHGAAERLLPFDAAERPLALQLGGAEPESIGYAAGLAARWGYDEVNLNVGCPSDRVQSGRFGARLMLEPQRVAECWAAAAESGLPVTVKTRIGVDEHDTEAFLAGFVDTVAAAGCRTFIVHARKAWLQGLSPKENREVPPLDYARVQRLKARRPELEVVLNGGLADGAAIEEQLRHVDGVMVGRAAFSDPYALALWDRQLHGGPPPDRRAAVEAYLPHVERQLAAGVSMAELAKPLMGLFSGVPGARAWRRRLTEAGQHPQAGPEAIRQALDRLAPRAA</sequence>
<evidence type="ECO:0000256" key="7">
    <source>
        <dbReference type="ARBA" id="ARBA00022884"/>
    </source>
</evidence>
<comment type="function">
    <text evidence="9">Catalyzes the synthesis of 5,6-dihydrouridine (D), a modified base found in the D-loop of most tRNAs, via the reduction of the C5-C6 double bond in target uridines.</text>
</comment>
<organism evidence="11 12">
    <name type="scientific">Halorhodospira neutriphila</name>
    <dbReference type="NCBI Taxonomy" id="168379"/>
    <lineage>
        <taxon>Bacteria</taxon>
        <taxon>Pseudomonadati</taxon>
        <taxon>Pseudomonadota</taxon>
        <taxon>Gammaproteobacteria</taxon>
        <taxon>Chromatiales</taxon>
        <taxon>Ectothiorhodospiraceae</taxon>
        <taxon>Halorhodospira</taxon>
    </lineage>
</organism>
<gene>
    <name evidence="11" type="ORF">CKO13_03435</name>
</gene>
<evidence type="ECO:0000313" key="11">
    <source>
        <dbReference type="EMBL" id="MBK1726088.1"/>
    </source>
</evidence>
<evidence type="ECO:0000256" key="3">
    <source>
        <dbReference type="ARBA" id="ARBA00022630"/>
    </source>
</evidence>
<comment type="caution">
    <text evidence="11">The sequence shown here is derived from an EMBL/GenBank/DDBJ whole genome shotgun (WGS) entry which is preliminary data.</text>
</comment>
<dbReference type="EC" id="1.3.1.-" evidence="9"/>
<dbReference type="Gene3D" id="3.20.20.70">
    <property type="entry name" value="Aldolase class I"/>
    <property type="match status" value="1"/>
</dbReference>
<dbReference type="Gene3D" id="1.20.120.1460">
    <property type="match status" value="1"/>
</dbReference>
<accession>A0ABS1E546</accession>
<comment type="similarity">
    <text evidence="9">Belongs to the dus family.</text>
</comment>
<evidence type="ECO:0000256" key="5">
    <source>
        <dbReference type="ARBA" id="ARBA00022694"/>
    </source>
</evidence>
<comment type="cofactor">
    <cofactor evidence="1 9">
        <name>FMN</name>
        <dbReference type="ChEBI" id="CHEBI:58210"/>
    </cofactor>
</comment>
<keyword evidence="2" id="KW-0820">tRNA-binding</keyword>
<dbReference type="Proteomes" id="UP000738126">
    <property type="component" value="Unassembled WGS sequence"/>
</dbReference>
<keyword evidence="5 9" id="KW-0819">tRNA processing</keyword>
<keyword evidence="6" id="KW-0521">NADP</keyword>
<name>A0ABS1E546_9GAMM</name>
<keyword evidence="8 9" id="KW-0560">Oxidoreductase</keyword>
<evidence type="ECO:0000313" key="12">
    <source>
        <dbReference type="Proteomes" id="UP000738126"/>
    </source>
</evidence>
<evidence type="ECO:0000259" key="10">
    <source>
        <dbReference type="Pfam" id="PF01207"/>
    </source>
</evidence>
<dbReference type="InterPro" id="IPR001269">
    <property type="entry name" value="DUS_fam"/>
</dbReference>
<keyword evidence="7" id="KW-0694">RNA-binding</keyword>
<dbReference type="InterPro" id="IPR004653">
    <property type="entry name" value="DusA"/>
</dbReference>
<dbReference type="CDD" id="cd02801">
    <property type="entry name" value="DUS_like_FMN"/>
    <property type="match status" value="1"/>
</dbReference>
<dbReference type="PANTHER" id="PTHR42907:SF1">
    <property type="entry name" value="FMN-LINKED OXIDOREDUCTASES SUPERFAMILY PROTEIN"/>
    <property type="match status" value="1"/>
</dbReference>
<dbReference type="InterPro" id="IPR018517">
    <property type="entry name" value="tRNA_hU_synthase_CS"/>
</dbReference>
<proteinExistence type="inferred from homology"/>